<evidence type="ECO:0000256" key="4">
    <source>
        <dbReference type="ARBA" id="ARBA00022692"/>
    </source>
</evidence>
<name>A0AAW9KHJ8_9ACTO</name>
<keyword evidence="6 7" id="KW-0472">Membrane</keyword>
<dbReference type="EMBL" id="JAXBCZ010000001">
    <property type="protein sequence ID" value="MEA1303851.1"/>
    <property type="molecule type" value="Genomic_DNA"/>
</dbReference>
<accession>A0AAW9KHJ8</accession>
<dbReference type="PANTHER" id="PTHR43266">
    <property type="entry name" value="MACROLIDE-EFFLUX PROTEIN"/>
    <property type="match status" value="1"/>
</dbReference>
<evidence type="ECO:0000256" key="5">
    <source>
        <dbReference type="ARBA" id="ARBA00022989"/>
    </source>
</evidence>
<dbReference type="Pfam" id="PF07690">
    <property type="entry name" value="MFS_1"/>
    <property type="match status" value="1"/>
</dbReference>
<dbReference type="InterPro" id="IPR011701">
    <property type="entry name" value="MFS"/>
</dbReference>
<comment type="caution">
    <text evidence="8">The sequence shown here is derived from an EMBL/GenBank/DDBJ whole genome shotgun (WGS) entry which is preliminary data.</text>
</comment>
<comment type="subcellular location">
    <subcellularLocation>
        <location evidence="1">Cell membrane</location>
        <topology evidence="1">Multi-pass membrane protein</topology>
    </subcellularLocation>
</comment>
<dbReference type="InterPro" id="IPR036259">
    <property type="entry name" value="MFS_trans_sf"/>
</dbReference>
<evidence type="ECO:0000313" key="9">
    <source>
        <dbReference type="Proteomes" id="UP001289581"/>
    </source>
</evidence>
<keyword evidence="3" id="KW-1003">Cell membrane</keyword>
<dbReference type="CDD" id="cd06173">
    <property type="entry name" value="MFS_MefA_like"/>
    <property type="match status" value="1"/>
</dbReference>
<proteinExistence type="predicted"/>
<keyword evidence="4 7" id="KW-0812">Transmembrane</keyword>
<feature type="transmembrane region" description="Helical" evidence="7">
    <location>
        <begin position="12"/>
        <end position="34"/>
    </location>
</feature>
<evidence type="ECO:0000313" key="8">
    <source>
        <dbReference type="EMBL" id="MEA1303851.1"/>
    </source>
</evidence>
<evidence type="ECO:0000256" key="3">
    <source>
        <dbReference type="ARBA" id="ARBA00022475"/>
    </source>
</evidence>
<dbReference type="GO" id="GO:0022857">
    <property type="term" value="F:transmembrane transporter activity"/>
    <property type="evidence" value="ECO:0007669"/>
    <property type="project" value="InterPro"/>
</dbReference>
<dbReference type="GO" id="GO:0005886">
    <property type="term" value="C:plasma membrane"/>
    <property type="evidence" value="ECO:0007669"/>
    <property type="project" value="UniProtKB-SubCell"/>
</dbReference>
<dbReference type="Proteomes" id="UP001289581">
    <property type="component" value="Unassembled WGS sequence"/>
</dbReference>
<feature type="transmembrane region" description="Helical" evidence="7">
    <location>
        <begin position="218"/>
        <end position="237"/>
    </location>
</feature>
<feature type="transmembrane region" description="Helical" evidence="7">
    <location>
        <begin position="278"/>
        <end position="296"/>
    </location>
</feature>
<dbReference type="PANTHER" id="PTHR43266:SF2">
    <property type="entry name" value="MAJOR FACILITATOR SUPERFAMILY (MFS) PROFILE DOMAIN-CONTAINING PROTEIN"/>
    <property type="match status" value="1"/>
</dbReference>
<feature type="transmembrane region" description="Helical" evidence="7">
    <location>
        <begin position="252"/>
        <end position="271"/>
    </location>
</feature>
<dbReference type="RefSeq" id="WP_075391942.1">
    <property type="nucleotide sequence ID" value="NZ_JAXBCZ010000001.1"/>
</dbReference>
<evidence type="ECO:0000256" key="1">
    <source>
        <dbReference type="ARBA" id="ARBA00004651"/>
    </source>
</evidence>
<evidence type="ECO:0000256" key="2">
    <source>
        <dbReference type="ARBA" id="ARBA00022448"/>
    </source>
</evidence>
<feature type="transmembrane region" description="Helical" evidence="7">
    <location>
        <begin position="40"/>
        <end position="61"/>
    </location>
</feature>
<keyword evidence="9" id="KW-1185">Reference proteome</keyword>
<keyword evidence="5 7" id="KW-1133">Transmembrane helix</keyword>
<evidence type="ECO:0000256" key="6">
    <source>
        <dbReference type="ARBA" id="ARBA00023136"/>
    </source>
</evidence>
<feature type="transmembrane region" description="Helical" evidence="7">
    <location>
        <begin position="390"/>
        <end position="408"/>
    </location>
</feature>
<gene>
    <name evidence="8" type="ORF">QU665_01925</name>
</gene>
<dbReference type="SUPFAM" id="SSF103473">
    <property type="entry name" value="MFS general substrate transporter"/>
    <property type="match status" value="1"/>
</dbReference>
<feature type="transmembrane region" description="Helical" evidence="7">
    <location>
        <begin position="68"/>
        <end position="88"/>
    </location>
</feature>
<evidence type="ECO:0000256" key="7">
    <source>
        <dbReference type="SAM" id="Phobius"/>
    </source>
</evidence>
<protein>
    <submittedName>
        <fullName evidence="8">MFS transporter</fullName>
    </submittedName>
</protein>
<feature type="transmembrane region" description="Helical" evidence="7">
    <location>
        <begin position="302"/>
        <end position="325"/>
    </location>
</feature>
<organism evidence="8 9">
    <name type="scientific">Actinomyces oris</name>
    <dbReference type="NCBI Taxonomy" id="544580"/>
    <lineage>
        <taxon>Bacteria</taxon>
        <taxon>Bacillati</taxon>
        <taxon>Actinomycetota</taxon>
        <taxon>Actinomycetes</taxon>
        <taxon>Actinomycetales</taxon>
        <taxon>Actinomycetaceae</taxon>
        <taxon>Actinomyces</taxon>
    </lineage>
</organism>
<dbReference type="Gene3D" id="1.20.1250.20">
    <property type="entry name" value="MFS general substrate transporter like domains"/>
    <property type="match status" value="1"/>
</dbReference>
<keyword evidence="2" id="KW-0813">Transport</keyword>
<reference evidence="8 9" key="1">
    <citation type="submission" date="2023-06" db="EMBL/GenBank/DDBJ databases">
        <title>Actinomyces orist ORNL 0101 HMT-893 genome.</title>
        <authorList>
            <person name="Johnston C.D."/>
            <person name="Chen T."/>
            <person name="Dewhirst F.E."/>
        </authorList>
    </citation>
    <scope>NUCLEOTIDE SEQUENCE [LARGE SCALE GENOMIC DNA]</scope>
    <source>
        <strain evidence="8 9">ORNL 0101</strain>
    </source>
</reference>
<feature type="transmembrane region" description="Helical" evidence="7">
    <location>
        <begin position="337"/>
        <end position="360"/>
    </location>
</feature>
<sequence>MKHVGLLVLGSFINSLGTGLSAFGLAVVILRTYGTASSVAAVQMSAFAPIVLLAPLAGALADRYDRRLMMIIGDAGSILGLGIILAALSSPRPSLAWVCAGAVISSCLAALTEPALRASVTDLVTEEDYVRSSGLLQLASAAKYLLAPAAAGFLMPLVGVRGLLLLDASTCLVTVGCTMTVRRALATGASRRAAAQPGDDHDVLAGWRTITASPGLRTLVVLMTLATLAIGVIQVLIKPILLPTVSTAEMGVVETVAAAGMLVGAALVTAWKSAQPTTLLAAGLAGTGVAMVLVPLGPGAWWVAACGFLTFACLPLSQAGAEVLVRTQVDNTRQARTWGTISLVTQMGYLVAYLCSGVLVDRVLQPLLESGQPLSIGLGAVVGTGPGRGAALLVGLMGAVMALVALAVRLQRHRLDEAYSQG</sequence>
<dbReference type="AlphaFoldDB" id="A0AAW9KHJ8"/>